<evidence type="ECO:0000313" key="2">
    <source>
        <dbReference type="EMBL" id="CAG7838428.1"/>
    </source>
</evidence>
<keyword evidence="1" id="KW-0812">Transmembrane</keyword>
<dbReference type="OrthoDB" id="9876299at2759"/>
<keyword evidence="1" id="KW-0472">Membrane</keyword>
<dbReference type="InterPro" id="IPR002347">
    <property type="entry name" value="SDR_fam"/>
</dbReference>
<name>A0A8J2LM34_9HEXA</name>
<evidence type="ECO:0000313" key="3">
    <source>
        <dbReference type="Proteomes" id="UP000708208"/>
    </source>
</evidence>
<dbReference type="Pfam" id="PF00106">
    <property type="entry name" value="adh_short"/>
    <property type="match status" value="1"/>
</dbReference>
<dbReference type="GO" id="GO:0016491">
    <property type="term" value="F:oxidoreductase activity"/>
    <property type="evidence" value="ECO:0007669"/>
    <property type="project" value="TreeGrafter"/>
</dbReference>
<gene>
    <name evidence="2" type="ORF">AFUS01_LOCUS47401</name>
</gene>
<sequence length="337" mass="36137">MDGQLMWMLVLQLLVIISVAVCILVFMLKKLVGRSRVPMGSKTILITAADTLIGSQISAHLASMGFRVFAGVSDVNSKGAQRLKSFGSPWLHVIALDVTKNDSLHYAIKAVREHFHAGEKGLWAVIHLAGTGVKTSSLNGGDDEHQLRNALEVTVVGMLRLIRASLPHLSAAKGRLIILGADDGMSLGLRVWGSGAIGVTHGVWTAARFAAEGLASGLRAQLRPHGIPVVSLHPDAYYAQKLNEFPRPTTIYEVRSDCSVEGKPDAALTTEPVIEVLSPYAMKAVEEAILSTAPESTYVLTPSASSRIKSMMIALSPNCVSSAVLKQHKLAHYNHTV</sequence>
<accession>A0A8J2LM34</accession>
<dbReference type="PANTHER" id="PTHR43313">
    <property type="entry name" value="SHORT-CHAIN DEHYDROGENASE/REDUCTASE FAMILY 9C"/>
    <property type="match status" value="1"/>
</dbReference>
<feature type="transmembrane region" description="Helical" evidence="1">
    <location>
        <begin position="6"/>
        <end position="28"/>
    </location>
</feature>
<proteinExistence type="predicted"/>
<evidence type="ECO:0000256" key="1">
    <source>
        <dbReference type="SAM" id="Phobius"/>
    </source>
</evidence>
<dbReference type="Proteomes" id="UP000708208">
    <property type="component" value="Unassembled WGS sequence"/>
</dbReference>
<dbReference type="EMBL" id="CAJVCH010571757">
    <property type="protein sequence ID" value="CAG7838428.1"/>
    <property type="molecule type" value="Genomic_DNA"/>
</dbReference>
<dbReference type="GO" id="GO:0008202">
    <property type="term" value="P:steroid metabolic process"/>
    <property type="evidence" value="ECO:0007669"/>
    <property type="project" value="TreeGrafter"/>
</dbReference>
<dbReference type="AlphaFoldDB" id="A0A8J2LM34"/>
<dbReference type="PANTHER" id="PTHR43313:SF36">
    <property type="entry name" value="D-BETA-HYDROXYBUTYRATE DEHYDROGENASE, MITOCHONDRIAL"/>
    <property type="match status" value="1"/>
</dbReference>
<evidence type="ECO:0008006" key="4">
    <source>
        <dbReference type="Google" id="ProtNLM"/>
    </source>
</evidence>
<protein>
    <recommendedName>
        <fullName evidence="4">D-beta-hydroxybutyrate dehydrogenase, mitochondrial</fullName>
    </recommendedName>
</protein>
<reference evidence="2" key="1">
    <citation type="submission" date="2021-06" db="EMBL/GenBank/DDBJ databases">
        <authorList>
            <person name="Hodson N. C."/>
            <person name="Mongue J. A."/>
            <person name="Jaron S. K."/>
        </authorList>
    </citation>
    <scope>NUCLEOTIDE SEQUENCE</scope>
</reference>
<organism evidence="2 3">
    <name type="scientific">Allacma fusca</name>
    <dbReference type="NCBI Taxonomy" id="39272"/>
    <lineage>
        <taxon>Eukaryota</taxon>
        <taxon>Metazoa</taxon>
        <taxon>Ecdysozoa</taxon>
        <taxon>Arthropoda</taxon>
        <taxon>Hexapoda</taxon>
        <taxon>Collembola</taxon>
        <taxon>Symphypleona</taxon>
        <taxon>Sminthuridae</taxon>
        <taxon>Allacma</taxon>
    </lineage>
</organism>
<keyword evidence="1" id="KW-1133">Transmembrane helix</keyword>
<keyword evidence="3" id="KW-1185">Reference proteome</keyword>
<comment type="caution">
    <text evidence="2">The sequence shown here is derived from an EMBL/GenBank/DDBJ whole genome shotgun (WGS) entry which is preliminary data.</text>
</comment>